<proteinExistence type="predicted"/>
<evidence type="ECO:0008006" key="3">
    <source>
        <dbReference type="Google" id="ProtNLM"/>
    </source>
</evidence>
<dbReference type="AlphaFoldDB" id="A0ABD0KSE8"/>
<sequence length="87" mass="9486">MFRLFSISCELARAGTDSADTTHQSSYSSVTCRGLSDHCFDVRISVQELPVPGKAAVKGYRSATRDVRRPLNDGAWQCKAASGYLLT</sequence>
<dbReference type="EMBL" id="JACVVK020000129">
    <property type="protein sequence ID" value="KAK7490215.1"/>
    <property type="molecule type" value="Genomic_DNA"/>
</dbReference>
<keyword evidence="2" id="KW-1185">Reference proteome</keyword>
<evidence type="ECO:0000313" key="1">
    <source>
        <dbReference type="EMBL" id="KAK7490215.1"/>
    </source>
</evidence>
<dbReference type="Proteomes" id="UP001519460">
    <property type="component" value="Unassembled WGS sequence"/>
</dbReference>
<name>A0ABD0KSE8_9CAEN</name>
<reference evidence="1 2" key="1">
    <citation type="journal article" date="2023" name="Sci. Data">
        <title>Genome assembly of the Korean intertidal mud-creeper Batillaria attramentaria.</title>
        <authorList>
            <person name="Patra A.K."/>
            <person name="Ho P.T."/>
            <person name="Jun S."/>
            <person name="Lee S.J."/>
            <person name="Kim Y."/>
            <person name="Won Y.J."/>
        </authorList>
    </citation>
    <scope>NUCLEOTIDE SEQUENCE [LARGE SCALE GENOMIC DNA]</scope>
    <source>
        <strain evidence="1">Wonlab-2016</strain>
    </source>
</reference>
<evidence type="ECO:0000313" key="2">
    <source>
        <dbReference type="Proteomes" id="UP001519460"/>
    </source>
</evidence>
<protein>
    <recommendedName>
        <fullName evidence="3">Secreted protein</fullName>
    </recommendedName>
</protein>
<accession>A0ABD0KSE8</accession>
<organism evidence="1 2">
    <name type="scientific">Batillaria attramentaria</name>
    <dbReference type="NCBI Taxonomy" id="370345"/>
    <lineage>
        <taxon>Eukaryota</taxon>
        <taxon>Metazoa</taxon>
        <taxon>Spiralia</taxon>
        <taxon>Lophotrochozoa</taxon>
        <taxon>Mollusca</taxon>
        <taxon>Gastropoda</taxon>
        <taxon>Caenogastropoda</taxon>
        <taxon>Sorbeoconcha</taxon>
        <taxon>Cerithioidea</taxon>
        <taxon>Batillariidae</taxon>
        <taxon>Batillaria</taxon>
    </lineage>
</organism>
<comment type="caution">
    <text evidence="1">The sequence shown here is derived from an EMBL/GenBank/DDBJ whole genome shotgun (WGS) entry which is preliminary data.</text>
</comment>
<gene>
    <name evidence="1" type="ORF">BaRGS_00018560</name>
</gene>